<sequence length="58" mass="6798">MITWKGGNFKMYEFTWKVFKETGNVNTYLLLKELEKEEHLNILPCGENPDEADCTQVT</sequence>
<evidence type="ECO:0008006" key="3">
    <source>
        <dbReference type="Google" id="ProtNLM"/>
    </source>
</evidence>
<proteinExistence type="predicted"/>
<organism evidence="1 2">
    <name type="scientific">Lederbergia ruris</name>
    <dbReference type="NCBI Taxonomy" id="217495"/>
    <lineage>
        <taxon>Bacteria</taxon>
        <taxon>Bacillati</taxon>
        <taxon>Bacillota</taxon>
        <taxon>Bacilli</taxon>
        <taxon>Bacillales</taxon>
        <taxon>Bacillaceae</taxon>
        <taxon>Lederbergia</taxon>
    </lineage>
</organism>
<dbReference type="InterPro" id="IPR025617">
    <property type="entry name" value="YqzL"/>
</dbReference>
<reference evidence="1 2" key="1">
    <citation type="submission" date="2021-03" db="EMBL/GenBank/DDBJ databases">
        <title>Antimicrobial resistance genes in bacteria isolated from Japanese honey, and their potential for conferring macrolide and lincosamide resistance in the American foulbrood pathogen Paenibacillus larvae.</title>
        <authorList>
            <person name="Okamoto M."/>
            <person name="Kumagai M."/>
            <person name="Kanamori H."/>
            <person name="Takamatsu D."/>
        </authorList>
    </citation>
    <scope>NUCLEOTIDE SEQUENCE [LARGE SCALE GENOMIC DNA]</scope>
    <source>
        <strain evidence="1 2">J8TS2</strain>
    </source>
</reference>
<evidence type="ECO:0000313" key="2">
    <source>
        <dbReference type="Proteomes" id="UP000679950"/>
    </source>
</evidence>
<dbReference type="Proteomes" id="UP000679950">
    <property type="component" value="Unassembled WGS sequence"/>
</dbReference>
<comment type="caution">
    <text evidence="1">The sequence shown here is derived from an EMBL/GenBank/DDBJ whole genome shotgun (WGS) entry which is preliminary data.</text>
</comment>
<name>A0ABQ4KCV3_9BACI</name>
<gene>
    <name evidence="1" type="ORF">J8TS2_01310</name>
</gene>
<keyword evidence="2" id="KW-1185">Reference proteome</keyword>
<evidence type="ECO:0000313" key="1">
    <source>
        <dbReference type="EMBL" id="GIN55812.1"/>
    </source>
</evidence>
<protein>
    <recommendedName>
        <fullName evidence="3">YqzL family protein</fullName>
    </recommendedName>
</protein>
<accession>A0ABQ4KCV3</accession>
<dbReference type="EMBL" id="BORB01000001">
    <property type="protein sequence ID" value="GIN55812.1"/>
    <property type="molecule type" value="Genomic_DNA"/>
</dbReference>
<dbReference type="Pfam" id="PF14006">
    <property type="entry name" value="YqzL"/>
    <property type="match status" value="1"/>
</dbReference>